<organism evidence="2 4">
    <name type="scientific">Tardiphaga robiniae</name>
    <dbReference type="NCBI Taxonomy" id="943830"/>
    <lineage>
        <taxon>Bacteria</taxon>
        <taxon>Pseudomonadati</taxon>
        <taxon>Pseudomonadota</taxon>
        <taxon>Alphaproteobacteria</taxon>
        <taxon>Hyphomicrobiales</taxon>
        <taxon>Nitrobacteraceae</taxon>
        <taxon>Tardiphaga</taxon>
    </lineage>
</organism>
<reference evidence="2 4" key="1">
    <citation type="submission" date="2016-03" db="EMBL/GenBank/DDBJ databases">
        <title>Microsymbionts genomes from the relict species Vavilovia formosa (Stev.) Fed.</title>
        <authorList>
            <person name="Kopat V."/>
            <person name="Chirak E."/>
            <person name="Kimeklis A."/>
            <person name="Andronov E."/>
        </authorList>
    </citation>
    <scope>NUCLEOTIDE SEQUENCE [LARGE SCALE GENOMIC DNA]</scope>
    <source>
        <strain evidence="2 4">Vaf07</strain>
    </source>
</reference>
<dbReference type="OrthoDB" id="9814604at2"/>
<dbReference type="Pfam" id="PF05050">
    <property type="entry name" value="Methyltransf_21"/>
    <property type="match status" value="1"/>
</dbReference>
<dbReference type="STRING" id="943830.A4A58_18835"/>
<accession>A0A163X722</accession>
<dbReference type="Proteomes" id="UP000515291">
    <property type="component" value="Chromosome"/>
</dbReference>
<protein>
    <submittedName>
        <fullName evidence="2">FkbM family methyltransferase</fullName>
    </submittedName>
</protein>
<dbReference type="KEGG" id="trb:HB776_00595"/>
<keyword evidence="2" id="KW-0489">Methyltransferase</keyword>
<feature type="domain" description="Methyltransferase FkbM" evidence="1">
    <location>
        <begin position="50"/>
        <end position="206"/>
    </location>
</feature>
<evidence type="ECO:0000259" key="1">
    <source>
        <dbReference type="Pfam" id="PF05050"/>
    </source>
</evidence>
<proteinExistence type="predicted"/>
<keyword evidence="4" id="KW-1185">Reference proteome</keyword>
<dbReference type="EMBL" id="CP050292">
    <property type="protein sequence ID" value="QND69904.1"/>
    <property type="molecule type" value="Genomic_DNA"/>
</dbReference>
<evidence type="ECO:0000313" key="5">
    <source>
        <dbReference type="Proteomes" id="UP000515291"/>
    </source>
</evidence>
<evidence type="ECO:0000313" key="3">
    <source>
        <dbReference type="EMBL" id="QND69904.1"/>
    </source>
</evidence>
<reference evidence="5" key="2">
    <citation type="journal article" date="2020" name="Mol. Plant Microbe">
        <title>Rhizobial microsymbionts of the narrowly endemic Oxytropis species growing in Kamchatka are characterized by significant genetic diversity and possess a set of genes that are associated with T3SS and T6SS secretion systems and can affect the development of symbiosis.</title>
        <authorList>
            <person name="Safronova V."/>
            <person name="Guro P."/>
            <person name="Sazanova A."/>
            <person name="Kuznetsova I."/>
            <person name="Belimov A."/>
            <person name="Yakubov V."/>
            <person name="Chirak E."/>
            <person name="Afonin A."/>
            <person name="Gogolev Y."/>
            <person name="Andronov E."/>
            <person name="Tikhonovich I."/>
        </authorList>
    </citation>
    <scope>NUCLEOTIDE SEQUENCE [LARGE SCALE GENOMIC DNA]</scope>
    <source>
        <strain evidence="5">581</strain>
    </source>
</reference>
<name>A0A163X722_9BRAD</name>
<sequence length="263" mass="29590">MTATQRTKQLLKDAFPSMYLRWRFLKRPKSAERELAYLDKIVPQGAVTVDVGANCGLYTQQLARLSGQVHAFEPSHEMADLLRRTSASNVLIHEVALSDHEGDAELYTPQGEDGLVYGRASLEQQYEPSVKQLITTHVPLARLDGVVREDVSFVKVDVEGHELSVLHGAVGLIDRCQPVFLVEAEDRHRAEATRSVFDFFRDKSYRGFFLQDDEVISIDHFNAGEMQDADALLPNGGRKPGQAYVNNFFFFPQHLDGELILNS</sequence>
<dbReference type="NCBIfam" id="TIGR01444">
    <property type="entry name" value="fkbM_fam"/>
    <property type="match status" value="1"/>
</dbReference>
<dbReference type="PANTHER" id="PTHR34203:SF15">
    <property type="entry name" value="SLL1173 PROTEIN"/>
    <property type="match status" value="1"/>
</dbReference>
<dbReference type="SUPFAM" id="SSF53335">
    <property type="entry name" value="S-adenosyl-L-methionine-dependent methyltransferases"/>
    <property type="match status" value="1"/>
</dbReference>
<dbReference type="AlphaFoldDB" id="A0A163X722"/>
<dbReference type="Gene3D" id="3.40.50.150">
    <property type="entry name" value="Vaccinia Virus protein VP39"/>
    <property type="match status" value="1"/>
</dbReference>
<dbReference type="InterPro" id="IPR006342">
    <property type="entry name" value="FkbM_mtfrase"/>
</dbReference>
<reference evidence="3" key="3">
    <citation type="journal article" date="2020" name="Mol. Plant Microbe Interact.">
        <title>Complete genome sequences of four natural Pseudomonas isolates that catabolize a wide range of aromatic compounds relevant to lignin valorization.</title>
        <authorList>
            <person name="Hatmaker E.A."/>
            <person name="Presle G."/>
            <person name="Cannon O."/>
            <person name="Guss A.M."/>
            <person name="Elkins J.G."/>
        </authorList>
    </citation>
    <scope>NUCLEOTIDE SEQUENCE</scope>
    <source>
        <strain evidence="3">581</strain>
    </source>
</reference>
<dbReference type="GO" id="GO:0032259">
    <property type="term" value="P:methylation"/>
    <property type="evidence" value="ECO:0007669"/>
    <property type="project" value="UniProtKB-KW"/>
</dbReference>
<evidence type="ECO:0000313" key="2">
    <source>
        <dbReference type="EMBL" id="KZD20505.1"/>
    </source>
</evidence>
<keyword evidence="2" id="KW-0808">Transferase</keyword>
<dbReference type="InterPro" id="IPR052514">
    <property type="entry name" value="SAM-dependent_MTase"/>
</dbReference>
<dbReference type="Proteomes" id="UP000076574">
    <property type="component" value="Unassembled WGS sequence"/>
</dbReference>
<dbReference type="InterPro" id="IPR029063">
    <property type="entry name" value="SAM-dependent_MTases_sf"/>
</dbReference>
<dbReference type="RefSeq" id="WP_068738872.1">
    <property type="nucleotide sequence ID" value="NZ_CP050292.1"/>
</dbReference>
<dbReference type="EMBL" id="LVYV01000056">
    <property type="protein sequence ID" value="KZD20505.1"/>
    <property type="molecule type" value="Genomic_DNA"/>
</dbReference>
<evidence type="ECO:0000313" key="4">
    <source>
        <dbReference type="Proteomes" id="UP000076574"/>
    </source>
</evidence>
<gene>
    <name evidence="2" type="ORF">A4A58_18835</name>
    <name evidence="3" type="ORF">HB776_00595</name>
</gene>
<dbReference type="GO" id="GO:0008168">
    <property type="term" value="F:methyltransferase activity"/>
    <property type="evidence" value="ECO:0007669"/>
    <property type="project" value="UniProtKB-KW"/>
</dbReference>
<dbReference type="PANTHER" id="PTHR34203">
    <property type="entry name" value="METHYLTRANSFERASE, FKBM FAMILY PROTEIN"/>
    <property type="match status" value="1"/>
</dbReference>